<sequence length="48" mass="5596">MDAYKGRHVIGRAVNRLMDFRTVATRYDKRGHHFLTAVLMATMMVMLL</sequence>
<proteinExistence type="predicted"/>
<keyword evidence="3" id="KW-1185">Reference proteome</keyword>
<evidence type="ECO:0000256" key="1">
    <source>
        <dbReference type="SAM" id="Phobius"/>
    </source>
</evidence>
<evidence type="ECO:0000313" key="2">
    <source>
        <dbReference type="EMBL" id="QPI53543.1"/>
    </source>
</evidence>
<dbReference type="Proteomes" id="UP000662888">
    <property type="component" value="Chromosome"/>
</dbReference>
<evidence type="ECO:0000313" key="3">
    <source>
        <dbReference type="Proteomes" id="UP000662888"/>
    </source>
</evidence>
<keyword evidence="1" id="KW-0472">Membrane</keyword>
<gene>
    <name evidence="2" type="ORF">IV454_31985</name>
</gene>
<keyword evidence="1" id="KW-0812">Transmembrane</keyword>
<evidence type="ECO:0008006" key="4">
    <source>
        <dbReference type="Google" id="ProtNLM"/>
    </source>
</evidence>
<dbReference type="EMBL" id="CP065053">
    <property type="protein sequence ID" value="QPI53543.1"/>
    <property type="molecule type" value="Genomic_DNA"/>
</dbReference>
<name>A0AA48WJR4_9BURK</name>
<accession>A0AA48WJR4</accession>
<keyword evidence="1" id="KW-1133">Transmembrane helix</keyword>
<feature type="transmembrane region" description="Helical" evidence="1">
    <location>
        <begin position="31"/>
        <end position="47"/>
    </location>
</feature>
<reference evidence="2 3" key="1">
    <citation type="submission" date="2020-11" db="EMBL/GenBank/DDBJ databases">
        <authorList>
            <person name="Sun Q."/>
        </authorList>
    </citation>
    <scope>NUCLEOTIDE SEQUENCE [LARGE SCALE GENOMIC DNA]</scope>
    <source>
        <strain evidence="2 3">P8398</strain>
    </source>
</reference>
<organism evidence="2 3">
    <name type="scientific">Massilia antarctica</name>
    <dbReference type="NCBI Taxonomy" id="2765360"/>
    <lineage>
        <taxon>Bacteria</taxon>
        <taxon>Pseudomonadati</taxon>
        <taxon>Pseudomonadota</taxon>
        <taxon>Betaproteobacteria</taxon>
        <taxon>Burkholderiales</taxon>
        <taxon>Oxalobacteraceae</taxon>
        <taxon>Telluria group</taxon>
        <taxon>Massilia</taxon>
    </lineage>
</organism>
<protein>
    <recommendedName>
        <fullName evidence="4">Transposase DDE domain-containing protein</fullName>
    </recommendedName>
</protein>